<dbReference type="EMBL" id="JAWDGP010003693">
    <property type="protein sequence ID" value="KAK3771636.1"/>
    <property type="molecule type" value="Genomic_DNA"/>
</dbReference>
<feature type="compositionally biased region" description="Basic and acidic residues" evidence="3">
    <location>
        <begin position="545"/>
        <end position="567"/>
    </location>
</feature>
<feature type="compositionally biased region" description="Polar residues" evidence="3">
    <location>
        <begin position="709"/>
        <end position="719"/>
    </location>
</feature>
<dbReference type="SUPFAM" id="SSF47769">
    <property type="entry name" value="SAM/Pointed domain"/>
    <property type="match status" value="1"/>
</dbReference>
<name>A0AAE0ZMJ4_9GAST</name>
<proteinExistence type="inferred from homology"/>
<feature type="compositionally biased region" description="Low complexity" evidence="3">
    <location>
        <begin position="377"/>
        <end position="388"/>
    </location>
</feature>
<evidence type="ECO:0000256" key="3">
    <source>
        <dbReference type="SAM" id="MobiDB-lite"/>
    </source>
</evidence>
<dbReference type="AlphaFoldDB" id="A0AAE0ZMJ4"/>
<dbReference type="InterPro" id="IPR013761">
    <property type="entry name" value="SAM/pointed_sf"/>
</dbReference>
<evidence type="ECO:0000313" key="6">
    <source>
        <dbReference type="Proteomes" id="UP001283361"/>
    </source>
</evidence>
<dbReference type="PANTHER" id="PTHR14454">
    <property type="entry name" value="GRB2-ASSOCIATED AND REGULATOR OF MAPK PROTEIN FAMILY MEMBER"/>
    <property type="match status" value="1"/>
</dbReference>
<feature type="compositionally biased region" description="Low complexity" evidence="3">
    <location>
        <begin position="734"/>
        <end position="762"/>
    </location>
</feature>
<evidence type="ECO:0000256" key="1">
    <source>
        <dbReference type="ARBA" id="ARBA00006392"/>
    </source>
</evidence>
<feature type="compositionally biased region" description="Basic and acidic residues" evidence="3">
    <location>
        <begin position="494"/>
        <end position="510"/>
    </location>
</feature>
<feature type="region of interest" description="Disordered" evidence="3">
    <location>
        <begin position="608"/>
        <end position="814"/>
    </location>
</feature>
<comment type="similarity">
    <text evidence="1">Belongs to the GAREM family.</text>
</comment>
<evidence type="ECO:0000259" key="4">
    <source>
        <dbReference type="Pfam" id="PF12736"/>
    </source>
</evidence>
<feature type="compositionally biased region" description="Low complexity" evidence="3">
    <location>
        <begin position="14"/>
        <end position="36"/>
    </location>
</feature>
<dbReference type="InterPro" id="IPR052281">
    <property type="entry name" value="GAREM"/>
</dbReference>
<gene>
    <name evidence="5" type="ORF">RRG08_047892</name>
</gene>
<feature type="region of interest" description="Disordered" evidence="3">
    <location>
        <begin position="370"/>
        <end position="396"/>
    </location>
</feature>
<dbReference type="Proteomes" id="UP001283361">
    <property type="component" value="Unassembled WGS sequence"/>
</dbReference>
<feature type="compositionally biased region" description="Polar residues" evidence="3">
    <location>
        <begin position="671"/>
        <end position="682"/>
    </location>
</feature>
<feature type="domain" description="CABIT" evidence="4">
    <location>
        <begin position="132"/>
        <end position="363"/>
    </location>
</feature>
<feature type="region of interest" description="Disordered" evidence="3">
    <location>
        <begin position="1"/>
        <end position="37"/>
    </location>
</feature>
<dbReference type="Gene3D" id="1.10.150.50">
    <property type="entry name" value="Transcription Factor, Ets-1"/>
    <property type="match status" value="1"/>
</dbReference>
<feature type="region of interest" description="Disordered" evidence="3">
    <location>
        <begin position="82"/>
        <end position="118"/>
    </location>
</feature>
<dbReference type="Pfam" id="PF12736">
    <property type="entry name" value="CABIT"/>
    <property type="match status" value="1"/>
</dbReference>
<evidence type="ECO:0000313" key="5">
    <source>
        <dbReference type="EMBL" id="KAK3771636.1"/>
    </source>
</evidence>
<comment type="caution">
    <text evidence="5">The sequence shown here is derived from an EMBL/GenBank/DDBJ whole genome shotgun (WGS) entry which is preliminary data.</text>
</comment>
<sequence>MAATIEDRLRDPCSSSTTVSPTASTNSTSTSSVHPTNVRELLWEERAKTLRELLSNYRLPLAVKLKSGDISSLLNSCHQPFGTSTNENGLPNSAIRSSPTKPCSGLDSGPNPQASSVGVNEASIKAKGARDEETILQIHETRRKKIILARKMTWEKRQNDYVVTGEQVEIPASFKGWLEVVPDDGRPVEYFDTVGGITSVKPRRFLVRTSTVGYQLTTEENGNSCWMPTEIKPGEVLTTGIVYMDNKRGSGSGRSATQRNIFKRLLKQSKPKKEQELKYLQCFDATGQEIMIPLIMSGVFSPVGDASMANYDAVYELQDLIMAFGLPVNAQLIHVNGRENFSCPRGVIRLYGTREEELVVVSKVGPDGSLTYKPRMSSESDAASPSAGSGDGESGERFEIPLDKEALFRRGVVKKKPAIKANLVDVFKPLPERDKVKAKEEDGEAFNKGNGYFRTQSYDEFKLRSTNDRKMSMPLTTKAKPVVSSYNDTLLNSGKDEYKGIPRKDKDKKSSIHGSVSQPATPSKTSKETVLVDKSLTSALGSIEKMPEQPVSKEVELPEKAPKELKKSKSTGLLDKLSVRRAKKERAKLKELKGDDVFSRRISKGDVNYHDFFNGLSDDEDGGTSKAKEANKATDFGSKDATGQDGSSLQNTSNKIYGKAQEGSPAKPSDDTSIGSNRTMTLAQRRHSNMQNRDLPPIPPESPVHDQAASPNHHINISKESLYEHLPPAPPTPASRRSYLNNNNTDNKNSSTTQQQQRNQSDNNKHFIDEDEDDGYMTPMQFQQDSGPQYDASPPVQMRSKPGPAFHDSLRATRSRRVRSELPQEFVHRHRTYDDDCSLDIDDLFSFAYGSKTMGDPRPLHTLSSHSAMSTSQLYGAAKVPAWRSDLPSGLDQRFIDNLDLENHGGQIRSRQAVRSMNANPNATIRSHNLRKSRPGAMEIFHFTDSFRDIRNPPEQNIEPPVSDFQNKYSQNLYDHQTFYPPVPTSRPPFLNSRSMDASTPSFYRQQQQQQDIYGHPYGAGVAHYAESEPCYRPNHKAASLVGASETFAKQYGDDSMCSRGDGGFPNESEYSYNEYMEQVRDDDGWTPPDNVDGMSVLEVSKSLRYIGMKDRVVLRFSNEQIDGSMLCTLDKKHLKEGFPELNALELKKILDFVQGWRPKKK</sequence>
<keyword evidence="2" id="KW-0597">Phosphoprotein</keyword>
<reference evidence="5" key="1">
    <citation type="journal article" date="2023" name="G3 (Bethesda)">
        <title>A reference genome for the long-term kleptoplast-retaining sea slug Elysia crispata morphotype clarki.</title>
        <authorList>
            <person name="Eastman K.E."/>
            <person name="Pendleton A.L."/>
            <person name="Shaikh M.A."/>
            <person name="Suttiyut T."/>
            <person name="Ogas R."/>
            <person name="Tomko P."/>
            <person name="Gavelis G."/>
            <person name="Widhalm J.R."/>
            <person name="Wisecaver J.H."/>
        </authorList>
    </citation>
    <scope>NUCLEOTIDE SEQUENCE</scope>
    <source>
        <strain evidence="5">ECLA1</strain>
    </source>
</reference>
<organism evidence="5 6">
    <name type="scientific">Elysia crispata</name>
    <name type="common">lettuce slug</name>
    <dbReference type="NCBI Taxonomy" id="231223"/>
    <lineage>
        <taxon>Eukaryota</taxon>
        <taxon>Metazoa</taxon>
        <taxon>Spiralia</taxon>
        <taxon>Lophotrochozoa</taxon>
        <taxon>Mollusca</taxon>
        <taxon>Gastropoda</taxon>
        <taxon>Heterobranchia</taxon>
        <taxon>Euthyneura</taxon>
        <taxon>Panpulmonata</taxon>
        <taxon>Sacoglossa</taxon>
        <taxon>Placobranchoidea</taxon>
        <taxon>Plakobranchidae</taxon>
        <taxon>Elysia</taxon>
    </lineage>
</organism>
<feature type="compositionally biased region" description="Polar residues" evidence="3">
    <location>
        <begin position="82"/>
        <end position="101"/>
    </location>
</feature>
<accession>A0AAE0ZMJ4</accession>
<keyword evidence="6" id="KW-1185">Reference proteome</keyword>
<dbReference type="PANTHER" id="PTHR14454:SF11">
    <property type="entry name" value="SERRANO, ISOFORM F"/>
    <property type="match status" value="1"/>
</dbReference>
<protein>
    <recommendedName>
        <fullName evidence="4">CABIT domain-containing protein</fullName>
    </recommendedName>
</protein>
<dbReference type="InterPro" id="IPR025946">
    <property type="entry name" value="CABIT_dom"/>
</dbReference>
<feature type="compositionally biased region" description="Polar residues" evidence="3">
    <location>
        <begin position="644"/>
        <end position="655"/>
    </location>
</feature>
<feature type="region of interest" description="Disordered" evidence="3">
    <location>
        <begin position="541"/>
        <end position="579"/>
    </location>
</feature>
<feature type="region of interest" description="Disordered" evidence="3">
    <location>
        <begin position="487"/>
        <end position="529"/>
    </location>
</feature>
<evidence type="ECO:0000256" key="2">
    <source>
        <dbReference type="ARBA" id="ARBA00022553"/>
    </source>
</evidence>
<feature type="compositionally biased region" description="Polar residues" evidence="3">
    <location>
        <begin position="512"/>
        <end position="524"/>
    </location>
</feature>
<feature type="compositionally biased region" description="Basic and acidic residues" evidence="3">
    <location>
        <begin position="1"/>
        <end position="11"/>
    </location>
</feature>